<evidence type="ECO:0000313" key="3">
    <source>
        <dbReference type="Proteomes" id="UP001311232"/>
    </source>
</evidence>
<reference evidence="2 3" key="1">
    <citation type="submission" date="2021-06" db="EMBL/GenBank/DDBJ databases">
        <authorList>
            <person name="Palmer J.M."/>
        </authorList>
    </citation>
    <scope>NUCLEOTIDE SEQUENCE [LARGE SCALE GENOMIC DNA]</scope>
    <source>
        <strain evidence="2 3">MEX-2019</strain>
        <tissue evidence="2">Muscle</tissue>
    </source>
</reference>
<evidence type="ECO:0000313" key="2">
    <source>
        <dbReference type="EMBL" id="KAK5610062.1"/>
    </source>
</evidence>
<protein>
    <submittedName>
        <fullName evidence="2">Uncharacterized protein</fullName>
    </submittedName>
</protein>
<gene>
    <name evidence="2" type="ORF">CRENBAI_012959</name>
</gene>
<dbReference type="AlphaFoldDB" id="A0AAV9RM37"/>
<dbReference type="Proteomes" id="UP001311232">
    <property type="component" value="Unassembled WGS sequence"/>
</dbReference>
<name>A0AAV9RM37_9TELE</name>
<organism evidence="2 3">
    <name type="scientific">Crenichthys baileyi</name>
    <name type="common">White River springfish</name>
    <dbReference type="NCBI Taxonomy" id="28760"/>
    <lineage>
        <taxon>Eukaryota</taxon>
        <taxon>Metazoa</taxon>
        <taxon>Chordata</taxon>
        <taxon>Craniata</taxon>
        <taxon>Vertebrata</taxon>
        <taxon>Euteleostomi</taxon>
        <taxon>Actinopterygii</taxon>
        <taxon>Neopterygii</taxon>
        <taxon>Teleostei</taxon>
        <taxon>Neoteleostei</taxon>
        <taxon>Acanthomorphata</taxon>
        <taxon>Ovalentaria</taxon>
        <taxon>Atherinomorphae</taxon>
        <taxon>Cyprinodontiformes</taxon>
        <taxon>Goodeidae</taxon>
        <taxon>Crenichthys</taxon>
    </lineage>
</organism>
<sequence length="88" mass="10142">MAEFTKRSFIGIHGARHLALEQDNPDKDTRGILERRSINSERQASEKEVKEKAMEIQCLEEAKRMKVKQQTRLPLCVLGGIMLLQSFE</sequence>
<evidence type="ECO:0000256" key="1">
    <source>
        <dbReference type="SAM" id="MobiDB-lite"/>
    </source>
</evidence>
<comment type="caution">
    <text evidence="2">The sequence shown here is derived from an EMBL/GenBank/DDBJ whole genome shotgun (WGS) entry which is preliminary data.</text>
</comment>
<accession>A0AAV9RM37</accession>
<feature type="region of interest" description="Disordered" evidence="1">
    <location>
        <begin position="21"/>
        <end position="47"/>
    </location>
</feature>
<dbReference type="EMBL" id="JAHHUM010001691">
    <property type="protein sequence ID" value="KAK5610062.1"/>
    <property type="molecule type" value="Genomic_DNA"/>
</dbReference>
<proteinExistence type="predicted"/>
<keyword evidence="3" id="KW-1185">Reference proteome</keyword>